<dbReference type="Pfam" id="PF02616">
    <property type="entry name" value="SMC_ScpA"/>
    <property type="match status" value="1"/>
</dbReference>
<dbReference type="RefSeq" id="WP_209456014.1">
    <property type="nucleotide sequence ID" value="NZ_BAAACS010000012.1"/>
</dbReference>
<dbReference type="EMBL" id="JAGGJX010000001">
    <property type="protein sequence ID" value="MBP1854508.1"/>
    <property type="molecule type" value="Genomic_DNA"/>
</dbReference>
<dbReference type="Gene3D" id="6.10.250.2410">
    <property type="match status" value="1"/>
</dbReference>
<keyword evidence="3" id="KW-0963">Cytoplasm</keyword>
<comment type="function">
    <text evidence="3">Participates in chromosomal partition during cell division. May act via the formation of a condensin-like complex containing Smc and ScpB that pull DNA away from mid-cell into both cell halves.</text>
</comment>
<evidence type="ECO:0000256" key="2">
    <source>
        <dbReference type="ARBA" id="ARBA00044777"/>
    </source>
</evidence>
<dbReference type="PANTHER" id="PTHR33969:SF2">
    <property type="entry name" value="SEGREGATION AND CONDENSATION PROTEIN A"/>
    <property type="match status" value="1"/>
</dbReference>
<dbReference type="Proteomes" id="UP000767291">
    <property type="component" value="Unassembled WGS sequence"/>
</dbReference>
<dbReference type="PANTHER" id="PTHR33969">
    <property type="entry name" value="SEGREGATION AND CONDENSATION PROTEIN A"/>
    <property type="match status" value="1"/>
</dbReference>
<dbReference type="InterPro" id="IPR023093">
    <property type="entry name" value="ScpA-like_C"/>
</dbReference>
<evidence type="ECO:0000313" key="5">
    <source>
        <dbReference type="Proteomes" id="UP000767291"/>
    </source>
</evidence>
<comment type="subunit">
    <text evidence="3">Component of a cohesin-like complex composed of ScpA, ScpB and the Smc homodimer, in which ScpA and ScpB bind to the head domain of Smc. The presence of the three proteins is required for the association of the complex with DNA.</text>
</comment>
<keyword evidence="3" id="KW-0132">Cell division</keyword>
<gene>
    <name evidence="3" type="primary">scpA</name>
    <name evidence="4" type="ORF">J2Z43_000898</name>
</gene>
<evidence type="ECO:0000256" key="1">
    <source>
        <dbReference type="ARBA" id="ARBA00022829"/>
    </source>
</evidence>
<organism evidence="4 5">
    <name type="scientific">Metaclostridioides mangenotii</name>
    <dbReference type="NCBI Taxonomy" id="1540"/>
    <lineage>
        <taxon>Bacteria</taxon>
        <taxon>Bacillati</taxon>
        <taxon>Bacillota</taxon>
        <taxon>Clostridia</taxon>
        <taxon>Peptostreptococcales</taxon>
        <taxon>Peptostreptococcaceae</taxon>
        <taxon>Metaclostridioides</taxon>
    </lineage>
</organism>
<proteinExistence type="inferred from homology"/>
<protein>
    <recommendedName>
        <fullName evidence="2 3">Segregation and condensation protein A</fullName>
    </recommendedName>
</protein>
<keyword evidence="1 3" id="KW-0159">Chromosome partition</keyword>
<comment type="similarity">
    <text evidence="3">Belongs to the ScpA family.</text>
</comment>
<name>A0ABS4E987_9FIRM</name>
<evidence type="ECO:0000313" key="4">
    <source>
        <dbReference type="EMBL" id="MBP1854508.1"/>
    </source>
</evidence>
<reference evidence="4 5" key="1">
    <citation type="submission" date="2021-03" db="EMBL/GenBank/DDBJ databases">
        <title>Genomic Encyclopedia of Type Strains, Phase IV (KMG-IV): sequencing the most valuable type-strain genomes for metagenomic binning, comparative biology and taxonomic classification.</title>
        <authorList>
            <person name="Goeker M."/>
        </authorList>
    </citation>
    <scope>NUCLEOTIDE SEQUENCE [LARGE SCALE GENOMIC DNA]</scope>
    <source>
        <strain evidence="4 5">DSM 1289</strain>
    </source>
</reference>
<sequence>MEYNFQLQVYEGPLDLLYDLITKHKIEIKDISIVDITNQYIDYLKMMDKMDLEVTSEFIAMASKLLEIKSKFLLYNKKEDEEDPRIDLMEQLEEYKKFKEASQELNKNIRYINDRFYRNQQEIVADESISFEDITLEDIMKILPNIISSRKIKDTVDEIDEKLDKLINNKIVPIEEKSKYIRELLQKTDEAKFSKIIDGYDINEVVATFLSLLELIKVKEVVVEQDLLFNDILIKKKLEN</sequence>
<dbReference type="InterPro" id="IPR003768">
    <property type="entry name" value="ScpA"/>
</dbReference>
<dbReference type="HAMAP" id="MF_01805">
    <property type="entry name" value="ScpA"/>
    <property type="match status" value="1"/>
</dbReference>
<evidence type="ECO:0000256" key="3">
    <source>
        <dbReference type="HAMAP-Rule" id="MF_01805"/>
    </source>
</evidence>
<accession>A0ABS4E987</accession>
<keyword evidence="5" id="KW-1185">Reference proteome</keyword>
<keyword evidence="3" id="KW-0131">Cell cycle</keyword>
<comment type="caution">
    <text evidence="4">The sequence shown here is derived from an EMBL/GenBank/DDBJ whole genome shotgun (WGS) entry which is preliminary data.</text>
</comment>
<comment type="subcellular location">
    <subcellularLocation>
        <location evidence="3">Cytoplasm</location>
    </subcellularLocation>
    <text evidence="3">Associated with two foci at the outer edges of the nucleoid region in young cells, and at four foci within both cell halves in older cells.</text>
</comment>
<dbReference type="Gene3D" id="1.10.10.580">
    <property type="entry name" value="Structural maintenance of chromosome 1. Chain E"/>
    <property type="match status" value="1"/>
</dbReference>